<dbReference type="AlphaFoldDB" id="A0A6M2BP06"/>
<dbReference type="PANTHER" id="PTHR42943">
    <property type="entry name" value="GLUTATHIONE S-TRANSFERASE KAPPA"/>
    <property type="match status" value="1"/>
</dbReference>
<dbReference type="Pfam" id="PF01323">
    <property type="entry name" value="DSBA"/>
    <property type="match status" value="1"/>
</dbReference>
<protein>
    <recommendedName>
        <fullName evidence="1">DSBA-like thioredoxin domain-containing protein</fullName>
    </recommendedName>
</protein>
<dbReference type="GO" id="GO:0004364">
    <property type="term" value="F:glutathione transferase activity"/>
    <property type="evidence" value="ECO:0007669"/>
    <property type="project" value="TreeGrafter"/>
</dbReference>
<dbReference type="GO" id="GO:0004602">
    <property type="term" value="F:glutathione peroxidase activity"/>
    <property type="evidence" value="ECO:0007669"/>
    <property type="project" value="TreeGrafter"/>
</dbReference>
<dbReference type="InterPro" id="IPR036249">
    <property type="entry name" value="Thioredoxin-like_sf"/>
</dbReference>
<dbReference type="SUPFAM" id="SSF52833">
    <property type="entry name" value="Thioredoxin-like"/>
    <property type="match status" value="1"/>
</dbReference>
<dbReference type="Proteomes" id="UP000472676">
    <property type="component" value="Unassembled WGS sequence"/>
</dbReference>
<dbReference type="InterPro" id="IPR051924">
    <property type="entry name" value="GST_Kappa/NadH"/>
</dbReference>
<evidence type="ECO:0000313" key="2">
    <source>
        <dbReference type="EMBL" id="NGY03799.1"/>
    </source>
</evidence>
<accession>A0A6M2BP06</accession>
<dbReference type="EMBL" id="JAAMOW010000001">
    <property type="protein sequence ID" value="NGY03799.1"/>
    <property type="molecule type" value="Genomic_DNA"/>
</dbReference>
<dbReference type="Gene3D" id="3.40.30.10">
    <property type="entry name" value="Glutaredoxin"/>
    <property type="match status" value="1"/>
</dbReference>
<dbReference type="PANTHER" id="PTHR42943:SF4">
    <property type="entry name" value="C2H2-TYPE DOMAIN-CONTAINING PROTEIN"/>
    <property type="match status" value="1"/>
</dbReference>
<proteinExistence type="predicted"/>
<organism evidence="2 3">
    <name type="scientific">Solimonas terrae</name>
    <dbReference type="NCBI Taxonomy" id="1396819"/>
    <lineage>
        <taxon>Bacteria</taxon>
        <taxon>Pseudomonadati</taxon>
        <taxon>Pseudomonadota</taxon>
        <taxon>Gammaproteobacteria</taxon>
        <taxon>Nevskiales</taxon>
        <taxon>Nevskiaceae</taxon>
        <taxon>Solimonas</taxon>
    </lineage>
</organism>
<name>A0A6M2BP06_9GAMM</name>
<evidence type="ECO:0000313" key="3">
    <source>
        <dbReference type="Proteomes" id="UP000472676"/>
    </source>
</evidence>
<dbReference type="RefSeq" id="WP_166251639.1">
    <property type="nucleotide sequence ID" value="NZ_JAAMOW010000001.1"/>
</dbReference>
<sequence>MTPPLTLPAAGLPPSFRSRIAERIAASRDPLARLRAGHELELYYEAGDPHSQLCAALARKLLPRLDRPLRIRVVAAPDVATYPEAERQRSFAASDAARIAPCHGLRTPIAIPAGQQAAFAARLCAAADAEHFLQIESECLTALAGGQSLSADAASLAGAERMLAANAVRRFKLGHYLPAMWQYRGEWFWALDRLDLLQARLDADHALQGQAPLTNFDPGRLPVSPAAADTPLEFWYSFRSPYSYLAAVELLRRRARGARASLQVRPVLPMVMRGLPVPRIKRLYIVRDVKRCADTLGIAFGRIHDPVGDGVLRLLTVHPHDADADTQLRYCAIAGQTVWAEGLDATRDDVLRSVIERCGLDWPQAREKLAAGVDTRAAETHREALFAAGLWGVPSFRLGGFTTWGRDRLWMLDALDP</sequence>
<keyword evidence="3" id="KW-1185">Reference proteome</keyword>
<dbReference type="GO" id="GO:0006749">
    <property type="term" value="P:glutathione metabolic process"/>
    <property type="evidence" value="ECO:0007669"/>
    <property type="project" value="TreeGrafter"/>
</dbReference>
<comment type="caution">
    <text evidence="2">The sequence shown here is derived from an EMBL/GenBank/DDBJ whole genome shotgun (WGS) entry which is preliminary data.</text>
</comment>
<evidence type="ECO:0000259" key="1">
    <source>
        <dbReference type="Pfam" id="PF01323"/>
    </source>
</evidence>
<gene>
    <name evidence="2" type="ORF">G7Y85_03410</name>
</gene>
<reference evidence="2 3" key="1">
    <citation type="journal article" date="2014" name="Int. J. Syst. Evol. Microbiol.">
        <title>Solimonas terrae sp. nov., isolated from soil.</title>
        <authorList>
            <person name="Kim S.J."/>
            <person name="Moon J.Y."/>
            <person name="Weon H.Y."/>
            <person name="Ahn J.H."/>
            <person name="Chen W.M."/>
            <person name="Kwon S.W."/>
        </authorList>
    </citation>
    <scope>NUCLEOTIDE SEQUENCE [LARGE SCALE GENOMIC DNA]</scope>
    <source>
        <strain evidence="2 3">KIS83-12</strain>
    </source>
</reference>
<dbReference type="InterPro" id="IPR001853">
    <property type="entry name" value="DSBA-like_thioredoxin_dom"/>
</dbReference>
<feature type="domain" description="DSBA-like thioredoxin" evidence="1">
    <location>
        <begin position="232"/>
        <end position="412"/>
    </location>
</feature>